<protein>
    <submittedName>
        <fullName evidence="2">Uncharacterized protein</fullName>
    </submittedName>
</protein>
<evidence type="ECO:0000256" key="1">
    <source>
        <dbReference type="SAM" id="MobiDB-lite"/>
    </source>
</evidence>
<dbReference type="EMBL" id="JAINUF010000013">
    <property type="protein sequence ID" value="KAJ8344399.1"/>
    <property type="molecule type" value="Genomic_DNA"/>
</dbReference>
<proteinExistence type="predicted"/>
<gene>
    <name evidence="2" type="ORF">SKAU_G00317280</name>
</gene>
<evidence type="ECO:0000313" key="3">
    <source>
        <dbReference type="Proteomes" id="UP001152622"/>
    </source>
</evidence>
<accession>A0A9Q1ET28</accession>
<organism evidence="2 3">
    <name type="scientific">Synaphobranchus kaupii</name>
    <name type="common">Kaup's arrowtooth eel</name>
    <dbReference type="NCBI Taxonomy" id="118154"/>
    <lineage>
        <taxon>Eukaryota</taxon>
        <taxon>Metazoa</taxon>
        <taxon>Chordata</taxon>
        <taxon>Craniata</taxon>
        <taxon>Vertebrata</taxon>
        <taxon>Euteleostomi</taxon>
        <taxon>Actinopterygii</taxon>
        <taxon>Neopterygii</taxon>
        <taxon>Teleostei</taxon>
        <taxon>Anguilliformes</taxon>
        <taxon>Synaphobranchidae</taxon>
        <taxon>Synaphobranchus</taxon>
    </lineage>
</organism>
<feature type="region of interest" description="Disordered" evidence="1">
    <location>
        <begin position="238"/>
        <end position="260"/>
    </location>
</feature>
<dbReference type="AlphaFoldDB" id="A0A9Q1ET28"/>
<feature type="region of interest" description="Disordered" evidence="1">
    <location>
        <begin position="83"/>
        <end position="114"/>
    </location>
</feature>
<comment type="caution">
    <text evidence="2">The sequence shown here is derived from an EMBL/GenBank/DDBJ whole genome shotgun (WGS) entry which is preliminary data.</text>
</comment>
<feature type="compositionally biased region" description="Basic and acidic residues" evidence="1">
    <location>
        <begin position="92"/>
        <end position="104"/>
    </location>
</feature>
<sequence>MSQCAMLTLWQLLHVRRTLRGVGGDDRAVACSARPELAIELTPLDALRVINCAGSSRKQRRDQWETLLPDCCRGFIKLPCRPNPKSSGSAASEERSAIRREKGGTEATEITSTAGFTPPLSQSALVYITRHHLTPGTACCQVSIGLVLFCPPADPGGNVSPFHTPEKSVKHIAELLIRAGAGLDTSGLPSVLADADSEQRAACAFVPRSCDCTQLAGKPGPVELLHFIKPVSLPVIRTGRRPRGKRPGSLNTAQEEPTPRVLQAAGAGHRCLRKTFPVDFPARESGCPAFARGLLSPYVPLPC</sequence>
<reference evidence="2" key="1">
    <citation type="journal article" date="2023" name="Science">
        <title>Genome structures resolve the early diversification of teleost fishes.</title>
        <authorList>
            <person name="Parey E."/>
            <person name="Louis A."/>
            <person name="Montfort J."/>
            <person name="Bouchez O."/>
            <person name="Roques C."/>
            <person name="Iampietro C."/>
            <person name="Lluch J."/>
            <person name="Castinel A."/>
            <person name="Donnadieu C."/>
            <person name="Desvignes T."/>
            <person name="Floi Bucao C."/>
            <person name="Jouanno E."/>
            <person name="Wen M."/>
            <person name="Mejri S."/>
            <person name="Dirks R."/>
            <person name="Jansen H."/>
            <person name="Henkel C."/>
            <person name="Chen W.J."/>
            <person name="Zahm M."/>
            <person name="Cabau C."/>
            <person name="Klopp C."/>
            <person name="Thompson A.W."/>
            <person name="Robinson-Rechavi M."/>
            <person name="Braasch I."/>
            <person name="Lecointre G."/>
            <person name="Bobe J."/>
            <person name="Postlethwait J.H."/>
            <person name="Berthelot C."/>
            <person name="Roest Crollius H."/>
            <person name="Guiguen Y."/>
        </authorList>
    </citation>
    <scope>NUCLEOTIDE SEQUENCE</scope>
    <source>
        <strain evidence="2">WJC10195</strain>
    </source>
</reference>
<keyword evidence="3" id="KW-1185">Reference proteome</keyword>
<dbReference type="Proteomes" id="UP001152622">
    <property type="component" value="Chromosome 13"/>
</dbReference>
<name>A0A9Q1ET28_SYNKA</name>
<evidence type="ECO:0000313" key="2">
    <source>
        <dbReference type="EMBL" id="KAJ8344399.1"/>
    </source>
</evidence>